<proteinExistence type="predicted"/>
<evidence type="ECO:0000313" key="3">
    <source>
        <dbReference type="EMBL" id="KAL3794657.1"/>
    </source>
</evidence>
<evidence type="ECO:0000256" key="1">
    <source>
        <dbReference type="SAM" id="MobiDB-lite"/>
    </source>
</evidence>
<keyword evidence="4" id="KW-1185">Reference proteome</keyword>
<evidence type="ECO:0000313" key="4">
    <source>
        <dbReference type="Proteomes" id="UP001516023"/>
    </source>
</evidence>
<evidence type="ECO:0008006" key="5">
    <source>
        <dbReference type="Google" id="ProtNLM"/>
    </source>
</evidence>
<keyword evidence="2" id="KW-1133">Transmembrane helix</keyword>
<dbReference type="Proteomes" id="UP001516023">
    <property type="component" value="Unassembled WGS sequence"/>
</dbReference>
<organism evidence="3 4">
    <name type="scientific">Cyclotella cryptica</name>
    <dbReference type="NCBI Taxonomy" id="29204"/>
    <lineage>
        <taxon>Eukaryota</taxon>
        <taxon>Sar</taxon>
        <taxon>Stramenopiles</taxon>
        <taxon>Ochrophyta</taxon>
        <taxon>Bacillariophyta</taxon>
        <taxon>Coscinodiscophyceae</taxon>
        <taxon>Thalassiosirophycidae</taxon>
        <taxon>Stephanodiscales</taxon>
        <taxon>Stephanodiscaceae</taxon>
        <taxon>Cyclotella</taxon>
    </lineage>
</organism>
<comment type="caution">
    <text evidence="3">The sequence shown here is derived from an EMBL/GenBank/DDBJ whole genome shotgun (WGS) entry which is preliminary data.</text>
</comment>
<feature type="region of interest" description="Disordered" evidence="1">
    <location>
        <begin position="387"/>
        <end position="406"/>
    </location>
</feature>
<reference evidence="3 4" key="1">
    <citation type="journal article" date="2020" name="G3 (Bethesda)">
        <title>Improved Reference Genome for Cyclotella cryptica CCMP332, a Model for Cell Wall Morphogenesis, Salinity Adaptation, and Lipid Production in Diatoms (Bacillariophyta).</title>
        <authorList>
            <person name="Roberts W.R."/>
            <person name="Downey K.M."/>
            <person name="Ruck E.C."/>
            <person name="Traller J.C."/>
            <person name="Alverson A.J."/>
        </authorList>
    </citation>
    <scope>NUCLEOTIDE SEQUENCE [LARGE SCALE GENOMIC DNA]</scope>
    <source>
        <strain evidence="3 4">CCMP332</strain>
    </source>
</reference>
<protein>
    <recommendedName>
        <fullName evidence="5">MANSC domain-containing protein</fullName>
    </recommendedName>
</protein>
<evidence type="ECO:0000256" key="2">
    <source>
        <dbReference type="SAM" id="Phobius"/>
    </source>
</evidence>
<feature type="transmembrane region" description="Helical" evidence="2">
    <location>
        <begin position="355"/>
        <end position="375"/>
    </location>
</feature>
<gene>
    <name evidence="3" type="ORF">HJC23_010085</name>
</gene>
<keyword evidence="2" id="KW-0812">Transmembrane</keyword>
<accession>A0ABD3Q3N9</accession>
<keyword evidence="2" id="KW-0472">Membrane</keyword>
<dbReference type="EMBL" id="JABMIG020000078">
    <property type="protein sequence ID" value="KAL3794657.1"/>
    <property type="molecule type" value="Genomic_DNA"/>
</dbReference>
<name>A0ABD3Q3N9_9STRA</name>
<sequence length="406" mass="45394">MSPLGLQCSPACANRDRNASAPERDPVEEVCRKIPSKILNGWFIFWVLCSISVVTIEMISTTRHQQAAILFLPADDNQTLVRLAEEITLKCSFSNIRTERGRAECQQICRDHACCFLDEDTQPTYGCVRDIHKLCPVYAGCESLFTTEQYNDGMLQDSESAETNSAIFNTTMVEKEMIPISPPQDSHPLMGNTTQQYQFNETVQSTIHQTNNPLKSEIAELNIVSHVISTVCAKHNLHNHRGVQECAELCNSSMCCFDRAEIEIINPHIDIILKLEGVSEEMLDTSAMGKCVDEDETLMVQKNQFCAVHSDCKNLLLFGSSTLQSSKKRAPLSGGTSHYEDGNLRFDNRSTEQHIVITIALFFAIMIGLAAHLLICKRLTFTDPTESTERDNLAESSDSCDLRDIT</sequence>
<dbReference type="AlphaFoldDB" id="A0ABD3Q3N9"/>